<dbReference type="PANTHER" id="PTHR31633:SF1">
    <property type="entry name" value="H_ACA RIBONUCLEOPROTEIN COMPLEX NON-CORE SUBUNIT NAF1"/>
    <property type="match status" value="1"/>
</dbReference>
<keyword evidence="7" id="KW-0687">Ribonucleoprotein</keyword>
<keyword evidence="3 7" id="KW-0698">rRNA processing</keyword>
<evidence type="ECO:0000256" key="5">
    <source>
        <dbReference type="ARBA" id="ARBA00022884"/>
    </source>
</evidence>
<dbReference type="InterPro" id="IPR007504">
    <property type="entry name" value="H/ACA_rnp_Gar1/Naf1"/>
</dbReference>
<evidence type="ECO:0000256" key="4">
    <source>
        <dbReference type="ARBA" id="ARBA00022553"/>
    </source>
</evidence>
<evidence type="ECO:0000256" key="8">
    <source>
        <dbReference type="SAM" id="MobiDB-lite"/>
    </source>
</evidence>
<comment type="similarity">
    <text evidence="1">Belongs to the NAF1 family.</text>
</comment>
<comment type="subunit">
    <text evidence="7">Component of the small nucleolar ribonucleoprotein particles containing H/ACA-type snoRNAs (H/ACA snoRNPs).</text>
</comment>
<dbReference type="SUPFAM" id="SSF50447">
    <property type="entry name" value="Translation proteins"/>
    <property type="match status" value="1"/>
</dbReference>
<evidence type="ECO:0000313" key="9">
    <source>
        <dbReference type="EMBL" id="KAG5672241.1"/>
    </source>
</evidence>
<comment type="function">
    <text evidence="7">Required for ribosome biogenesis. Part of a complex which catalyzes pseudouridylation of rRNA. This involves the isomerization of uridine such that the ribose is subsequently attached to C5, instead of the normal N1. Pseudouridine ("psi") residues may serve to stabilize the conformation of rRNAs.</text>
</comment>
<feature type="compositionally biased region" description="Polar residues" evidence="8">
    <location>
        <begin position="275"/>
        <end position="285"/>
    </location>
</feature>
<keyword evidence="5 7" id="KW-0694">RNA-binding</keyword>
<keyword evidence="2 7" id="KW-0690">Ribosome biogenesis</keyword>
<evidence type="ECO:0000313" key="10">
    <source>
        <dbReference type="Proteomes" id="UP001107558"/>
    </source>
</evidence>
<dbReference type="EMBL" id="JADBJN010000003">
    <property type="protein sequence ID" value="KAG5672241.1"/>
    <property type="molecule type" value="Genomic_DNA"/>
</dbReference>
<keyword evidence="10" id="KW-1185">Reference proteome</keyword>
<dbReference type="InterPro" id="IPR009000">
    <property type="entry name" value="Transl_B-barrel_sf"/>
</dbReference>
<feature type="compositionally biased region" description="Acidic residues" evidence="8">
    <location>
        <begin position="84"/>
        <end position="97"/>
    </location>
</feature>
<protein>
    <recommendedName>
        <fullName evidence="7">H/ACA ribonucleoprotein complex subunit</fullName>
    </recommendedName>
</protein>
<gene>
    <name evidence="9" type="ORF">PVAND_002383</name>
</gene>
<dbReference type="GO" id="GO:0000493">
    <property type="term" value="P:box H/ACA snoRNP assembly"/>
    <property type="evidence" value="ECO:0007669"/>
    <property type="project" value="InterPro"/>
</dbReference>
<comment type="similarity">
    <text evidence="7">Belongs to the GAR1 family.</text>
</comment>
<dbReference type="Pfam" id="PF04410">
    <property type="entry name" value="Gar1"/>
    <property type="match status" value="1"/>
</dbReference>
<sequence>MDSTQKPEEITDDKQKLIFEKSAALSLLQQYTCSDSENEEEENDDKLNLKYRTAASSSSSSSSSSDSEEELDLNQIRKKLDASITDDEEEGEGDEEGGISKINKKKEPLKVKGELLLEDLPPIENLEIQVDEKECLELGTISSIVDQLVLVEAYSHSAPLDIDSVLFLDMGKKALGKIFDVIGQVSSPIYCVRFNSHNDIIEKNITVGQKVFCAPRTEYTSYVILQNIMGKGSDASWKNDVEVPDNLVDYSDDEQERGGKKNSRTKLTARRRLPPNNQDYGWHNANSSFGYHRQQYYPSQNQSYNYNNRF</sequence>
<comment type="caution">
    <text evidence="9">The sequence shown here is derived from an EMBL/GenBank/DDBJ whole genome shotgun (WGS) entry which is preliminary data.</text>
</comment>
<dbReference type="AlphaFoldDB" id="A0A9J6BQT6"/>
<dbReference type="InterPro" id="IPR040309">
    <property type="entry name" value="Naf1"/>
</dbReference>
<proteinExistence type="inferred from homology"/>
<dbReference type="GO" id="GO:0001522">
    <property type="term" value="P:pseudouridine synthesis"/>
    <property type="evidence" value="ECO:0007669"/>
    <property type="project" value="InterPro"/>
</dbReference>
<dbReference type="GO" id="GO:0006364">
    <property type="term" value="P:rRNA processing"/>
    <property type="evidence" value="ECO:0007669"/>
    <property type="project" value="UniProtKB-KW"/>
</dbReference>
<reference evidence="9" key="1">
    <citation type="submission" date="2021-03" db="EMBL/GenBank/DDBJ databases">
        <title>Chromosome level genome of the anhydrobiotic midge Polypedilum vanderplanki.</title>
        <authorList>
            <person name="Yoshida Y."/>
            <person name="Kikawada T."/>
            <person name="Gusev O."/>
        </authorList>
    </citation>
    <scope>NUCLEOTIDE SEQUENCE</scope>
    <source>
        <strain evidence="9">NIAS01</strain>
        <tissue evidence="9">Whole body or cell culture</tissue>
    </source>
</reference>
<dbReference type="InterPro" id="IPR038664">
    <property type="entry name" value="Gar1/Naf1_Cbf5-bd_sf"/>
</dbReference>
<dbReference type="GO" id="GO:0043489">
    <property type="term" value="P:RNA stabilization"/>
    <property type="evidence" value="ECO:0007669"/>
    <property type="project" value="UniProtKB-ARBA"/>
</dbReference>
<evidence type="ECO:0000256" key="1">
    <source>
        <dbReference type="ARBA" id="ARBA00009801"/>
    </source>
</evidence>
<dbReference type="GO" id="GO:0005730">
    <property type="term" value="C:nucleolus"/>
    <property type="evidence" value="ECO:0007669"/>
    <property type="project" value="UniProtKB-SubCell"/>
</dbReference>
<dbReference type="PANTHER" id="PTHR31633">
    <property type="entry name" value="H/ACA RIBONUCLEOPROTEIN COMPLEX NON-CORE SUBUNIT NAF1"/>
    <property type="match status" value="1"/>
</dbReference>
<evidence type="ECO:0000256" key="7">
    <source>
        <dbReference type="RuleBase" id="RU364004"/>
    </source>
</evidence>
<keyword evidence="4" id="KW-0597">Phosphoprotein</keyword>
<evidence type="ECO:0000256" key="3">
    <source>
        <dbReference type="ARBA" id="ARBA00022552"/>
    </source>
</evidence>
<organism evidence="9 10">
    <name type="scientific">Polypedilum vanderplanki</name>
    <name type="common">Sleeping chironomid midge</name>
    <dbReference type="NCBI Taxonomy" id="319348"/>
    <lineage>
        <taxon>Eukaryota</taxon>
        <taxon>Metazoa</taxon>
        <taxon>Ecdysozoa</taxon>
        <taxon>Arthropoda</taxon>
        <taxon>Hexapoda</taxon>
        <taxon>Insecta</taxon>
        <taxon>Pterygota</taxon>
        <taxon>Neoptera</taxon>
        <taxon>Endopterygota</taxon>
        <taxon>Diptera</taxon>
        <taxon>Nematocera</taxon>
        <taxon>Chironomoidea</taxon>
        <taxon>Chironomidae</taxon>
        <taxon>Chironominae</taxon>
        <taxon>Polypedilum</taxon>
        <taxon>Polypedilum</taxon>
    </lineage>
</organism>
<feature type="region of interest" description="Disordered" evidence="8">
    <location>
        <begin position="33"/>
        <end position="101"/>
    </location>
</feature>
<feature type="region of interest" description="Disordered" evidence="8">
    <location>
        <begin position="248"/>
        <end position="285"/>
    </location>
</feature>
<dbReference type="OrthoDB" id="21550at2759"/>
<feature type="compositionally biased region" description="Low complexity" evidence="8">
    <location>
        <begin position="56"/>
        <end position="65"/>
    </location>
</feature>
<evidence type="ECO:0000256" key="2">
    <source>
        <dbReference type="ARBA" id="ARBA00022517"/>
    </source>
</evidence>
<dbReference type="GO" id="GO:0005732">
    <property type="term" value="C:sno(s)RNA-containing ribonucleoprotein complex"/>
    <property type="evidence" value="ECO:0007669"/>
    <property type="project" value="InterPro"/>
</dbReference>
<name>A0A9J6BQT6_POLVA</name>
<accession>A0A9J6BQT6</accession>
<dbReference type="Gene3D" id="2.40.10.230">
    <property type="entry name" value="Probable tRNA pseudouridine synthase domain"/>
    <property type="match status" value="1"/>
</dbReference>
<evidence type="ECO:0000256" key="6">
    <source>
        <dbReference type="ARBA" id="ARBA00023242"/>
    </source>
</evidence>
<dbReference type="Proteomes" id="UP001107558">
    <property type="component" value="Chromosome 3"/>
</dbReference>
<feature type="compositionally biased region" description="Basic residues" evidence="8">
    <location>
        <begin position="260"/>
        <end position="273"/>
    </location>
</feature>
<dbReference type="FunFam" id="2.40.10.230:FF:000002">
    <property type="entry name" value="H/ACA ribonucleoprotein complex non-core subunit NAF1"/>
    <property type="match status" value="1"/>
</dbReference>
<comment type="subcellular location">
    <subcellularLocation>
        <location evidence="7">Nucleus</location>
        <location evidence="7">Nucleolus</location>
    </subcellularLocation>
</comment>
<keyword evidence="6 7" id="KW-0539">Nucleus</keyword>
<dbReference type="GO" id="GO:0003723">
    <property type="term" value="F:RNA binding"/>
    <property type="evidence" value="ECO:0007669"/>
    <property type="project" value="UniProtKB-KW"/>
</dbReference>